<evidence type="ECO:0000256" key="1">
    <source>
        <dbReference type="ARBA" id="ARBA00005695"/>
    </source>
</evidence>
<dbReference type="Gene3D" id="3.90.76.10">
    <property type="entry name" value="Dipeptide-binding Protein, Domain 1"/>
    <property type="match status" value="1"/>
</dbReference>
<dbReference type="Proteomes" id="UP000198906">
    <property type="component" value="Unassembled WGS sequence"/>
</dbReference>
<dbReference type="GO" id="GO:0015833">
    <property type="term" value="P:peptide transport"/>
    <property type="evidence" value="ECO:0007669"/>
    <property type="project" value="TreeGrafter"/>
</dbReference>
<keyword evidence="3 4" id="KW-0732">Signal</keyword>
<evidence type="ECO:0000256" key="3">
    <source>
        <dbReference type="ARBA" id="ARBA00022729"/>
    </source>
</evidence>
<comment type="similarity">
    <text evidence="1">Belongs to the bacterial solute-binding protein 5 family.</text>
</comment>
<dbReference type="GO" id="GO:1904680">
    <property type="term" value="F:peptide transmembrane transporter activity"/>
    <property type="evidence" value="ECO:0007669"/>
    <property type="project" value="TreeGrafter"/>
</dbReference>
<keyword evidence="7" id="KW-1185">Reference proteome</keyword>
<dbReference type="PIRSF" id="PIRSF002741">
    <property type="entry name" value="MppA"/>
    <property type="match status" value="1"/>
</dbReference>
<dbReference type="EMBL" id="FMHU01000001">
    <property type="protein sequence ID" value="SCL14980.1"/>
    <property type="molecule type" value="Genomic_DNA"/>
</dbReference>
<dbReference type="Pfam" id="PF00496">
    <property type="entry name" value="SBP_bac_5"/>
    <property type="match status" value="1"/>
</dbReference>
<evidence type="ECO:0000256" key="4">
    <source>
        <dbReference type="SAM" id="SignalP"/>
    </source>
</evidence>
<dbReference type="RefSeq" id="WP_091453089.1">
    <property type="nucleotide sequence ID" value="NZ_FMHU01000001.1"/>
</dbReference>
<feature type="chain" id="PRO_5008744698" evidence="4">
    <location>
        <begin position="27"/>
        <end position="554"/>
    </location>
</feature>
<feature type="domain" description="Solute-binding protein family 5" evidence="5">
    <location>
        <begin position="81"/>
        <end position="473"/>
    </location>
</feature>
<dbReference type="GO" id="GO:0043190">
    <property type="term" value="C:ATP-binding cassette (ABC) transporter complex"/>
    <property type="evidence" value="ECO:0007669"/>
    <property type="project" value="InterPro"/>
</dbReference>
<gene>
    <name evidence="6" type="ORF">GA0074694_1000</name>
</gene>
<evidence type="ECO:0000259" key="5">
    <source>
        <dbReference type="Pfam" id="PF00496"/>
    </source>
</evidence>
<reference evidence="7" key="1">
    <citation type="submission" date="2016-06" db="EMBL/GenBank/DDBJ databases">
        <authorList>
            <person name="Varghese N."/>
        </authorList>
    </citation>
    <scope>NUCLEOTIDE SEQUENCE [LARGE SCALE GENOMIC DNA]</scope>
    <source>
        <strain evidence="7">DSM 46123</strain>
    </source>
</reference>
<name>A0A1C6RD64_9ACTN</name>
<sequence>MRAPRSKAALAAVAAAALAVAGCAESDRGDDSGGSKKDTLVFGVAGDPKVLEPSFASDGESLRMARQVFETLVRPEEGGTKVTPGLAESWTPDAAGTTWTFKLRSGVKFHDGTDFNAEAVCVNFNRWYNSKGLMQSPDVTPYWQDVMGGFAKNEDPELPPSLFKSCTAKDATTVDLAFTRVSSKIPAALMLPSFSMHSPKALEQYDASNVGGTAEDIKYPSYAMEHPTGTGPFKFKSWDVANKTLTLERNEDYAGNKAKLKTLIFKTISDENARKQALRSGDIQGYDLVGPADVEPLKGEGFNVLTRPAFNILYLAINQKGNPKLADVKVRQAIAHALNRQALVDSKLPPGAKVAENFLPDTVEGWNGNVTKYDYNPEKAKALLAEAGATNLTLRFHYPTEVTRPYMPNPKDIFELLSADLQAVGITVQPIPLKWSPDYLNATTSGSAHDIHFLGWTGDYGDAYNFIGTFFDRPKDDWGFTNKALFDKFQKADTTVDMGARVELYKELNADIMTFLPGVPISHSPPAIVFGKDVTGVKASPLTDERYSTAEFKS</sequence>
<accession>A0A1C6RD64</accession>
<evidence type="ECO:0000256" key="2">
    <source>
        <dbReference type="ARBA" id="ARBA00022448"/>
    </source>
</evidence>
<dbReference type="AlphaFoldDB" id="A0A1C6RD64"/>
<evidence type="ECO:0000313" key="6">
    <source>
        <dbReference type="EMBL" id="SCL14980.1"/>
    </source>
</evidence>
<keyword evidence="2" id="KW-0813">Transport</keyword>
<proteinExistence type="inferred from homology"/>
<evidence type="ECO:0000313" key="7">
    <source>
        <dbReference type="Proteomes" id="UP000198906"/>
    </source>
</evidence>
<dbReference type="InterPro" id="IPR030678">
    <property type="entry name" value="Peptide/Ni-bd"/>
</dbReference>
<dbReference type="STRING" id="47866.GA0074694_1000"/>
<organism evidence="6 7">
    <name type="scientific">Micromonospora inyonensis</name>
    <dbReference type="NCBI Taxonomy" id="47866"/>
    <lineage>
        <taxon>Bacteria</taxon>
        <taxon>Bacillati</taxon>
        <taxon>Actinomycetota</taxon>
        <taxon>Actinomycetes</taxon>
        <taxon>Micromonosporales</taxon>
        <taxon>Micromonosporaceae</taxon>
        <taxon>Micromonospora</taxon>
    </lineage>
</organism>
<dbReference type="PANTHER" id="PTHR30290">
    <property type="entry name" value="PERIPLASMIC BINDING COMPONENT OF ABC TRANSPORTER"/>
    <property type="match status" value="1"/>
</dbReference>
<dbReference type="CDD" id="cd08493">
    <property type="entry name" value="PBP2_DppA_like"/>
    <property type="match status" value="1"/>
</dbReference>
<dbReference type="Gene3D" id="3.40.190.10">
    <property type="entry name" value="Periplasmic binding protein-like II"/>
    <property type="match status" value="1"/>
</dbReference>
<dbReference type="PROSITE" id="PS51257">
    <property type="entry name" value="PROKAR_LIPOPROTEIN"/>
    <property type="match status" value="1"/>
</dbReference>
<dbReference type="SUPFAM" id="SSF53850">
    <property type="entry name" value="Periplasmic binding protein-like II"/>
    <property type="match status" value="1"/>
</dbReference>
<feature type="signal peptide" evidence="4">
    <location>
        <begin position="1"/>
        <end position="26"/>
    </location>
</feature>
<dbReference type="InterPro" id="IPR000914">
    <property type="entry name" value="SBP_5_dom"/>
</dbReference>
<dbReference type="PANTHER" id="PTHR30290:SF9">
    <property type="entry name" value="OLIGOPEPTIDE-BINDING PROTEIN APPA"/>
    <property type="match status" value="1"/>
</dbReference>
<dbReference type="Gene3D" id="3.10.105.10">
    <property type="entry name" value="Dipeptide-binding Protein, Domain 3"/>
    <property type="match status" value="1"/>
</dbReference>
<dbReference type="InterPro" id="IPR039424">
    <property type="entry name" value="SBP_5"/>
</dbReference>
<dbReference type="GO" id="GO:0042597">
    <property type="term" value="C:periplasmic space"/>
    <property type="evidence" value="ECO:0007669"/>
    <property type="project" value="UniProtKB-ARBA"/>
</dbReference>
<protein>
    <submittedName>
        <fullName evidence="6">Peptide/nickel transport system substrate-binding protein</fullName>
    </submittedName>
</protein>